<keyword evidence="4" id="KW-1185">Reference proteome</keyword>
<feature type="compositionally biased region" description="Basic and acidic residues" evidence="1">
    <location>
        <begin position="13"/>
        <end position="48"/>
    </location>
</feature>
<dbReference type="SUPFAM" id="SSF54171">
    <property type="entry name" value="DNA-binding domain"/>
    <property type="match status" value="1"/>
</dbReference>
<dbReference type="InterPro" id="IPR036047">
    <property type="entry name" value="F-box-like_dom_sf"/>
</dbReference>
<feature type="region of interest" description="Disordered" evidence="1">
    <location>
        <begin position="368"/>
        <end position="519"/>
    </location>
</feature>
<dbReference type="Gene3D" id="3.80.10.10">
    <property type="entry name" value="Ribonuclease Inhibitor"/>
    <property type="match status" value="1"/>
</dbReference>
<feature type="compositionally biased region" description="Basic and acidic residues" evidence="1">
    <location>
        <begin position="372"/>
        <end position="382"/>
    </location>
</feature>
<gene>
    <name evidence="3" type="ORF">LSTR_LSTR010524</name>
</gene>
<feature type="compositionally biased region" description="Acidic residues" evidence="1">
    <location>
        <begin position="465"/>
        <end position="474"/>
    </location>
</feature>
<feature type="compositionally biased region" description="Basic and acidic residues" evidence="1">
    <location>
        <begin position="125"/>
        <end position="148"/>
    </location>
</feature>
<feature type="region of interest" description="Disordered" evidence="1">
    <location>
        <begin position="571"/>
        <end position="612"/>
    </location>
</feature>
<feature type="domain" description="MBD" evidence="2">
    <location>
        <begin position="296"/>
        <end position="367"/>
    </location>
</feature>
<reference evidence="3 4" key="1">
    <citation type="journal article" date="2017" name="Gigascience">
        <title>Genome sequence of the small brown planthopper, Laodelphax striatellus.</title>
        <authorList>
            <person name="Zhu J."/>
            <person name="Jiang F."/>
            <person name="Wang X."/>
            <person name="Yang P."/>
            <person name="Bao Y."/>
            <person name="Zhao W."/>
            <person name="Wang W."/>
            <person name="Lu H."/>
            <person name="Wang Q."/>
            <person name="Cui N."/>
            <person name="Li J."/>
            <person name="Chen X."/>
            <person name="Luo L."/>
            <person name="Yu J."/>
            <person name="Kang L."/>
            <person name="Cui F."/>
        </authorList>
    </citation>
    <scope>NUCLEOTIDE SEQUENCE [LARGE SCALE GENOMIC DNA]</scope>
    <source>
        <strain evidence="3">Lst14</strain>
    </source>
</reference>
<feature type="compositionally biased region" description="Low complexity" evidence="1">
    <location>
        <begin position="403"/>
        <end position="415"/>
    </location>
</feature>
<feature type="compositionally biased region" description="Basic and acidic residues" evidence="1">
    <location>
        <begin position="101"/>
        <end position="111"/>
    </location>
</feature>
<dbReference type="Proteomes" id="UP000291343">
    <property type="component" value="Unassembled WGS sequence"/>
</dbReference>
<dbReference type="PROSITE" id="PS50982">
    <property type="entry name" value="MBD"/>
    <property type="match status" value="1"/>
</dbReference>
<feature type="compositionally biased region" description="Acidic residues" evidence="1">
    <location>
        <begin position="510"/>
        <end position="519"/>
    </location>
</feature>
<dbReference type="SUPFAM" id="SSF52047">
    <property type="entry name" value="RNI-like"/>
    <property type="match status" value="1"/>
</dbReference>
<protein>
    <recommendedName>
        <fullName evidence="2">MBD domain-containing protein</fullName>
    </recommendedName>
</protein>
<feature type="compositionally biased region" description="Basic and acidic residues" evidence="1">
    <location>
        <begin position="235"/>
        <end position="247"/>
    </location>
</feature>
<dbReference type="InterPro" id="IPR001810">
    <property type="entry name" value="F-box_dom"/>
</dbReference>
<dbReference type="GO" id="GO:0003677">
    <property type="term" value="F:DNA binding"/>
    <property type="evidence" value="ECO:0007669"/>
    <property type="project" value="InterPro"/>
</dbReference>
<dbReference type="Pfam" id="PF12937">
    <property type="entry name" value="F-box-like"/>
    <property type="match status" value="1"/>
</dbReference>
<feature type="region of interest" description="Disordered" evidence="1">
    <location>
        <begin position="1293"/>
        <end position="1324"/>
    </location>
</feature>
<name>A0A482X2R3_LAOST</name>
<dbReference type="InterPro" id="IPR052283">
    <property type="entry name" value="GenomicStab_NeuMorph_Reg"/>
</dbReference>
<proteinExistence type="predicted"/>
<comment type="caution">
    <text evidence="3">The sequence shown here is derived from an EMBL/GenBank/DDBJ whole genome shotgun (WGS) entry which is preliminary data.</text>
</comment>
<feature type="region of interest" description="Disordered" evidence="1">
    <location>
        <begin position="215"/>
        <end position="293"/>
    </location>
</feature>
<dbReference type="InterPro" id="IPR001739">
    <property type="entry name" value="Methyl_CpG_DNA-bd"/>
</dbReference>
<evidence type="ECO:0000313" key="3">
    <source>
        <dbReference type="EMBL" id="RZF39896.1"/>
    </source>
</evidence>
<feature type="compositionally biased region" description="Polar residues" evidence="1">
    <location>
        <begin position="49"/>
        <end position="59"/>
    </location>
</feature>
<dbReference type="Gene3D" id="3.30.890.10">
    <property type="entry name" value="Methyl-cpg-binding Protein 2, Chain A"/>
    <property type="match status" value="1"/>
</dbReference>
<dbReference type="OrthoDB" id="6629628at2759"/>
<dbReference type="SMR" id="A0A482X2R3"/>
<evidence type="ECO:0000259" key="2">
    <source>
        <dbReference type="PROSITE" id="PS50982"/>
    </source>
</evidence>
<dbReference type="InterPro" id="IPR032675">
    <property type="entry name" value="LRR_dom_sf"/>
</dbReference>
<feature type="compositionally biased region" description="Low complexity" evidence="1">
    <location>
        <begin position="593"/>
        <end position="609"/>
    </location>
</feature>
<evidence type="ECO:0000313" key="4">
    <source>
        <dbReference type="Proteomes" id="UP000291343"/>
    </source>
</evidence>
<feature type="compositionally biased region" description="Polar residues" evidence="1">
    <location>
        <begin position="571"/>
        <end position="585"/>
    </location>
</feature>
<evidence type="ECO:0000256" key="1">
    <source>
        <dbReference type="SAM" id="MobiDB-lite"/>
    </source>
</evidence>
<sequence length="1374" mass="148853">MEEPKALLPNGHSDSHTEDKHEQMEVDEVESKMKDDLNTDPKRTKSTDSDGATNSSPKNKTTESDKTTNQSFENALMQIEKSSIKKKVPQKIVKRSPRISRNREPPEKDGEASGSRTEVEDESDDKLSEKVTEEKGKEEATKEVKKEAEESEEVATNKEKKEAMQEVERKEAEADMDADSGSVKFSGDPDADFLGFDDPKKSNYNLARDKLQKMIDQLMASTSGSSRSRRSTTVKRSDSTKEVESEQTKAGTSETKEAEPETGAVEDENRSRRSRPSLAAQSERKPSPITSKRNYDVSLPQYLKPFDYGWKRELAYRNNTETSSKRMADVFYYTPLGKKIRSIGAVKDYLLGTDLTLENFTFVTKSMNLNDPNKETIRDPRKNIIAKPPTPQLPPLMTRKQKANSADSAAAAAADNAEDSSTPKAAAASPLSTPKISLKSFRPPPKNKTNKTPVPEKKSKKSSDDSDNDKDELEMGMLPPLWNESIRPDWSANGSTTMNTNRSGGGAEGGGEEEGEDGEEKVEEVCSIRCPRMRGQIPTLACVVCLCLYHPDCVNVRRSVLNYVCKNCQDNNKSSSKPGPTNIHTSPPPLVPISPSSQAPEASQSESSSTPQLQRLLDGKLQPKIVGGVTTWLPPSSMIHLSTTTSKLSTTSQPLATVDSSSSSGGQNAQTLWQMNGKRFLYVPKHNVLSVSPAAASSASDTATQSGNLVSQGCVSMPSLIQNSVQSSFFKPSPTTMSHALIVSETPKPSPTTMSHALIVSETPKPSPTTMSHALIVSDTANPNSNSNVLLVPCITTPSSGGVTSAENSAPQRILLVNGGGGALSAGNFLIGNLPAAQQPIAAQQPPPPAAPPTANDESEKSAAGNVSKRQLPEPETEIAAAVSSPPPAKRSKKEAAPEVVAAPAAAAAPEVTSPKAVTPVPVPVDPAPDVKEAPAKACAPAAPVASSSVSVNKDFFMTNVSAIYHALLNSFQYLKVQELLRAARVCHMWRDVALNRSLWHVVRLKNSRVRDWDGLAATLRQTGTRHLDLRKMLMPPDETAGDMWTRYAAAVDRLNSLWRVDLCRCPAAAVERTARANPRLQCAAALAIKSSSLDVSAFENCRNMTELRLKSSEKNGLDLENLSTLKHLTKMKHLSLTTVKTFKGDQLTEALENMKDLETLELGECCELNASVASKALAKLKRLQRLRLEKGQGAACPTLAILETCKELKSLVQLELINFDIKSGFDTTIAKCTNLRTLLIIPTYVTQSATTNHLVMEGVSKLSKTLTLFVWGITLELLRVTDLFIDQWEGQKGATGGKSSNSKKGGGDSIPILKPLSETSNKEAGAPSQVDILQLPKLHKVLTSLLPTTKVKILKVPFSATWRQTVSGPAHIH</sequence>
<dbReference type="STRING" id="195883.A0A482X2R3"/>
<dbReference type="Pfam" id="PF01429">
    <property type="entry name" value="MBD"/>
    <property type="match status" value="1"/>
</dbReference>
<dbReference type="InParanoid" id="A0A482X2R3"/>
<dbReference type="SUPFAM" id="SSF81383">
    <property type="entry name" value="F-box domain"/>
    <property type="match status" value="1"/>
</dbReference>
<dbReference type="PANTHER" id="PTHR15739:SF5">
    <property type="entry name" value="LD23158P"/>
    <property type="match status" value="1"/>
</dbReference>
<feature type="compositionally biased region" description="Polar residues" evidence="1">
    <location>
        <begin position="492"/>
        <end position="502"/>
    </location>
</feature>
<dbReference type="InterPro" id="IPR016177">
    <property type="entry name" value="DNA-bd_dom_sf"/>
</dbReference>
<dbReference type="PANTHER" id="PTHR15739">
    <property type="entry name" value="ZINC FINGER PROTEIN"/>
    <property type="match status" value="1"/>
</dbReference>
<feature type="compositionally biased region" description="Basic residues" evidence="1">
    <location>
        <begin position="84"/>
        <end position="100"/>
    </location>
</feature>
<dbReference type="CDD" id="cd00122">
    <property type="entry name" value="MBD"/>
    <property type="match status" value="1"/>
</dbReference>
<accession>A0A482X2R3</accession>
<dbReference type="SMART" id="SM00391">
    <property type="entry name" value="MBD"/>
    <property type="match status" value="1"/>
</dbReference>
<feature type="region of interest" description="Disordered" evidence="1">
    <location>
        <begin position="1"/>
        <end position="203"/>
    </location>
</feature>
<dbReference type="Gene3D" id="1.20.1280.50">
    <property type="match status" value="1"/>
</dbReference>
<organism evidence="3 4">
    <name type="scientific">Laodelphax striatellus</name>
    <name type="common">Small brown planthopper</name>
    <name type="synonym">Delphax striatella</name>
    <dbReference type="NCBI Taxonomy" id="195883"/>
    <lineage>
        <taxon>Eukaryota</taxon>
        <taxon>Metazoa</taxon>
        <taxon>Ecdysozoa</taxon>
        <taxon>Arthropoda</taxon>
        <taxon>Hexapoda</taxon>
        <taxon>Insecta</taxon>
        <taxon>Pterygota</taxon>
        <taxon>Neoptera</taxon>
        <taxon>Paraneoptera</taxon>
        <taxon>Hemiptera</taxon>
        <taxon>Auchenorrhyncha</taxon>
        <taxon>Fulgoroidea</taxon>
        <taxon>Delphacidae</taxon>
        <taxon>Criomorphinae</taxon>
        <taxon>Laodelphax</taxon>
    </lineage>
</organism>
<dbReference type="EMBL" id="QKKF02019521">
    <property type="protein sequence ID" value="RZF39896.1"/>
    <property type="molecule type" value="Genomic_DNA"/>
</dbReference>
<feature type="compositionally biased region" description="Basic and acidic residues" evidence="1">
    <location>
        <begin position="155"/>
        <end position="173"/>
    </location>
</feature>
<feature type="region of interest" description="Disordered" evidence="1">
    <location>
        <begin position="840"/>
        <end position="898"/>
    </location>
</feature>
<feature type="compositionally biased region" description="Basic and acidic residues" evidence="1">
    <location>
        <begin position="454"/>
        <end position="464"/>
    </location>
</feature>